<evidence type="ECO:0000313" key="1">
    <source>
        <dbReference type="EMBL" id="MBB5254083.1"/>
    </source>
</evidence>
<gene>
    <name evidence="1" type="ORF">HNQ62_001856</name>
</gene>
<dbReference type="EMBL" id="JACHFY010000010">
    <property type="protein sequence ID" value="MBB5254083.1"/>
    <property type="molecule type" value="Genomic_DNA"/>
</dbReference>
<proteinExistence type="predicted"/>
<reference evidence="1 2" key="1">
    <citation type="submission" date="2020-08" db="EMBL/GenBank/DDBJ databases">
        <title>Genomic Encyclopedia of Type Strains, Phase IV (KMG-IV): sequencing the most valuable type-strain genomes for metagenomic binning, comparative biology and taxonomic classification.</title>
        <authorList>
            <person name="Goeker M."/>
        </authorList>
    </citation>
    <scope>NUCLEOTIDE SEQUENCE [LARGE SCALE GENOMIC DNA]</scope>
    <source>
        <strain evidence="1 2">DSM 12421</strain>
    </source>
</reference>
<sequence>MNFYNGYQQYTEVYIEIALNKLSLIYFHSALSTEEKLITKDLSGYGLI</sequence>
<evidence type="ECO:0000313" key="2">
    <source>
        <dbReference type="Proteomes" id="UP000582213"/>
    </source>
</evidence>
<dbReference type="AlphaFoldDB" id="A0A7J9RT12"/>
<organism evidence="1 2">
    <name type="scientific">Sulfurisphaera ohwakuensis</name>
    <dbReference type="NCBI Taxonomy" id="69656"/>
    <lineage>
        <taxon>Archaea</taxon>
        <taxon>Thermoproteota</taxon>
        <taxon>Thermoprotei</taxon>
        <taxon>Sulfolobales</taxon>
        <taxon>Sulfolobaceae</taxon>
        <taxon>Sulfurisphaera</taxon>
    </lineage>
</organism>
<dbReference type="Proteomes" id="UP000582213">
    <property type="component" value="Unassembled WGS sequence"/>
</dbReference>
<accession>A0A7J9RT12</accession>
<name>A0A7J9RT12_SULOH</name>
<comment type="caution">
    <text evidence="1">The sequence shown here is derived from an EMBL/GenBank/DDBJ whole genome shotgun (WGS) entry which is preliminary data.</text>
</comment>
<protein>
    <submittedName>
        <fullName evidence="1">Uncharacterized protein</fullName>
    </submittedName>
</protein>